<proteinExistence type="predicted"/>
<feature type="region of interest" description="Disordered" evidence="1">
    <location>
        <begin position="1"/>
        <end position="57"/>
    </location>
</feature>
<evidence type="ECO:0000313" key="3">
    <source>
        <dbReference type="Proteomes" id="UP001054854"/>
    </source>
</evidence>
<comment type="caution">
    <text evidence="2">The sequence shown here is derived from an EMBL/GenBank/DDBJ whole genome shotgun (WGS) entry which is preliminary data.</text>
</comment>
<keyword evidence="3" id="KW-1185">Reference proteome</keyword>
<evidence type="ECO:0000256" key="1">
    <source>
        <dbReference type="SAM" id="MobiDB-lite"/>
    </source>
</evidence>
<sequence>MCQRKRPGGRPAGDRPGRSVRMPPRRRASLPGERVPPRAERMTGILRGPLPGHRAHPDQHLRLRSCGPYGTVSVSAAVVSSG</sequence>
<protein>
    <submittedName>
        <fullName evidence="2">Uncharacterized protein</fullName>
    </submittedName>
</protein>
<dbReference type="EMBL" id="BNEK01000003">
    <property type="protein sequence ID" value="GHJ29432.1"/>
    <property type="molecule type" value="Genomic_DNA"/>
</dbReference>
<gene>
    <name evidence="2" type="ORF">TPA0910_38650</name>
</gene>
<evidence type="ECO:0000313" key="2">
    <source>
        <dbReference type="EMBL" id="GHJ29432.1"/>
    </source>
</evidence>
<name>A0ABQ3U1E3_STRHY</name>
<reference evidence="2" key="1">
    <citation type="submission" date="2024-05" db="EMBL/GenBank/DDBJ databases">
        <title>Whole genome shotgun sequence of Streptomyces hygroscopicus NBRC 113678.</title>
        <authorList>
            <person name="Komaki H."/>
            <person name="Tamura T."/>
        </authorList>
    </citation>
    <scope>NUCLEOTIDE SEQUENCE</scope>
    <source>
        <strain evidence="2">N11-34</strain>
    </source>
</reference>
<dbReference type="Proteomes" id="UP001054854">
    <property type="component" value="Unassembled WGS sequence"/>
</dbReference>
<accession>A0ABQ3U1E3</accession>
<organism evidence="2 3">
    <name type="scientific">Streptomyces hygroscopicus</name>
    <dbReference type="NCBI Taxonomy" id="1912"/>
    <lineage>
        <taxon>Bacteria</taxon>
        <taxon>Bacillati</taxon>
        <taxon>Actinomycetota</taxon>
        <taxon>Actinomycetes</taxon>
        <taxon>Kitasatosporales</taxon>
        <taxon>Streptomycetaceae</taxon>
        <taxon>Streptomyces</taxon>
        <taxon>Streptomyces violaceusniger group</taxon>
    </lineage>
</organism>